<sequence length="188" mass="20826">MGVWEKMHSGELYDPMDSAFEEEHSRFMELLWQYNHTLPGEQGKRDELLRRMCAQVGEGCFIEAPFRANWGGKYLRLGDKVYANYNLTLVDDTWITIGSYTMIGPNVTIATACHPTEPELRRRNLQYNRPVTIGENVWIGAGAILLPGVTIGDDSVIGAGSVVTKDIPAGVVAVGNPCKVLRKLSGEI</sequence>
<keyword evidence="4 5" id="KW-0012">Acyltransferase</keyword>
<evidence type="ECO:0000256" key="2">
    <source>
        <dbReference type="ARBA" id="ARBA00022679"/>
    </source>
</evidence>
<evidence type="ECO:0000256" key="3">
    <source>
        <dbReference type="ARBA" id="ARBA00022737"/>
    </source>
</evidence>
<dbReference type="GO" id="GO:0008870">
    <property type="term" value="F:galactoside O-acetyltransferase activity"/>
    <property type="evidence" value="ECO:0007669"/>
    <property type="project" value="TreeGrafter"/>
</dbReference>
<proteinExistence type="inferred from homology"/>
<organism evidence="7 8">
    <name type="scientific">Candidatus Lachnoclostridium stercoripullorum</name>
    <dbReference type="NCBI Taxonomy" id="2838635"/>
    <lineage>
        <taxon>Bacteria</taxon>
        <taxon>Bacillati</taxon>
        <taxon>Bacillota</taxon>
        <taxon>Clostridia</taxon>
        <taxon>Lachnospirales</taxon>
        <taxon>Lachnospiraceae</taxon>
    </lineage>
</organism>
<dbReference type="Pfam" id="PF00132">
    <property type="entry name" value="Hexapep"/>
    <property type="match status" value="1"/>
</dbReference>
<dbReference type="Proteomes" id="UP000886780">
    <property type="component" value="Unassembled WGS sequence"/>
</dbReference>
<dbReference type="CDD" id="cd03357">
    <property type="entry name" value="LbH_MAT_GAT"/>
    <property type="match status" value="1"/>
</dbReference>
<evidence type="ECO:0000256" key="4">
    <source>
        <dbReference type="ARBA" id="ARBA00023315"/>
    </source>
</evidence>
<dbReference type="InterPro" id="IPR039369">
    <property type="entry name" value="LacA-like"/>
</dbReference>
<comment type="similarity">
    <text evidence="1 5">Belongs to the transferase hexapeptide repeat family.</text>
</comment>
<dbReference type="EMBL" id="DXEU01000090">
    <property type="protein sequence ID" value="HIX52157.1"/>
    <property type="molecule type" value="Genomic_DNA"/>
</dbReference>
<dbReference type="PANTHER" id="PTHR43017:SF1">
    <property type="entry name" value="ACETYLTRANSFERASE YJL218W-RELATED"/>
    <property type="match status" value="1"/>
</dbReference>
<keyword evidence="3" id="KW-0677">Repeat</keyword>
<gene>
    <name evidence="7" type="ORF">IAA28_05070</name>
</gene>
<evidence type="ECO:0000256" key="1">
    <source>
        <dbReference type="ARBA" id="ARBA00007274"/>
    </source>
</evidence>
<keyword evidence="2 5" id="KW-0808">Transferase</keyword>
<evidence type="ECO:0000313" key="8">
    <source>
        <dbReference type="Proteomes" id="UP000886780"/>
    </source>
</evidence>
<dbReference type="PROSITE" id="PS00101">
    <property type="entry name" value="HEXAPEP_TRANSFERASES"/>
    <property type="match status" value="1"/>
</dbReference>
<feature type="domain" description="Maltose/galactoside acetyltransferase" evidence="6">
    <location>
        <begin position="4"/>
        <end position="58"/>
    </location>
</feature>
<evidence type="ECO:0000313" key="7">
    <source>
        <dbReference type="EMBL" id="HIX52157.1"/>
    </source>
</evidence>
<protein>
    <recommendedName>
        <fullName evidence="5">Acetyltransferase</fullName>
        <ecNumber evidence="5">2.3.1.-</ecNumber>
    </recommendedName>
</protein>
<dbReference type="InterPro" id="IPR001451">
    <property type="entry name" value="Hexapep"/>
</dbReference>
<dbReference type="AlphaFoldDB" id="A0A9D1W5E6"/>
<reference evidence="7" key="1">
    <citation type="journal article" date="2021" name="PeerJ">
        <title>Extensive microbial diversity within the chicken gut microbiome revealed by metagenomics and culture.</title>
        <authorList>
            <person name="Gilroy R."/>
            <person name="Ravi A."/>
            <person name="Getino M."/>
            <person name="Pursley I."/>
            <person name="Horton D.L."/>
            <person name="Alikhan N.F."/>
            <person name="Baker D."/>
            <person name="Gharbi K."/>
            <person name="Hall N."/>
            <person name="Watson M."/>
            <person name="Adriaenssens E.M."/>
            <person name="Foster-Nyarko E."/>
            <person name="Jarju S."/>
            <person name="Secka A."/>
            <person name="Antonio M."/>
            <person name="Oren A."/>
            <person name="Chaudhuri R.R."/>
            <person name="La Ragione R."/>
            <person name="Hildebrand F."/>
            <person name="Pallen M.J."/>
        </authorList>
    </citation>
    <scope>NUCLEOTIDE SEQUENCE</scope>
    <source>
        <strain evidence="7">ChiGjej4B4-12881</strain>
    </source>
</reference>
<dbReference type="InterPro" id="IPR018357">
    <property type="entry name" value="Hexapep_transf_CS"/>
</dbReference>
<dbReference type="FunFam" id="2.160.10.10:FF:000025">
    <property type="entry name" value="Hexapeptide-repeat containing-acetyltransferase"/>
    <property type="match status" value="1"/>
</dbReference>
<name>A0A9D1W5E6_9FIRM</name>
<evidence type="ECO:0000256" key="5">
    <source>
        <dbReference type="RuleBase" id="RU367021"/>
    </source>
</evidence>
<comment type="caution">
    <text evidence="7">The sequence shown here is derived from an EMBL/GenBank/DDBJ whole genome shotgun (WGS) entry which is preliminary data.</text>
</comment>
<dbReference type="SUPFAM" id="SSF51161">
    <property type="entry name" value="Trimeric LpxA-like enzymes"/>
    <property type="match status" value="1"/>
</dbReference>
<evidence type="ECO:0000259" key="6">
    <source>
        <dbReference type="SMART" id="SM01266"/>
    </source>
</evidence>
<dbReference type="SMART" id="SM01266">
    <property type="entry name" value="Mac"/>
    <property type="match status" value="1"/>
</dbReference>
<dbReference type="InterPro" id="IPR024688">
    <property type="entry name" value="Mac_dom"/>
</dbReference>
<dbReference type="PANTHER" id="PTHR43017">
    <property type="entry name" value="GALACTOSIDE O-ACETYLTRANSFERASE"/>
    <property type="match status" value="1"/>
</dbReference>
<dbReference type="Gene3D" id="2.160.10.10">
    <property type="entry name" value="Hexapeptide repeat proteins"/>
    <property type="match status" value="1"/>
</dbReference>
<accession>A0A9D1W5E6</accession>
<dbReference type="EC" id="2.3.1.-" evidence="5"/>
<reference evidence="7" key="2">
    <citation type="submission" date="2021-04" db="EMBL/GenBank/DDBJ databases">
        <authorList>
            <person name="Gilroy R."/>
        </authorList>
    </citation>
    <scope>NUCLEOTIDE SEQUENCE</scope>
    <source>
        <strain evidence="7">ChiGjej4B4-12881</strain>
    </source>
</reference>
<dbReference type="Pfam" id="PF12464">
    <property type="entry name" value="Mac"/>
    <property type="match status" value="1"/>
</dbReference>
<dbReference type="InterPro" id="IPR011004">
    <property type="entry name" value="Trimer_LpxA-like_sf"/>
</dbReference>